<dbReference type="EMBL" id="AYXY01000002">
    <property type="protein sequence ID" value="ETN96474.1"/>
    <property type="molecule type" value="Genomic_DNA"/>
</dbReference>
<protein>
    <submittedName>
        <fullName evidence="3">Biotin/lipoyl attachment domain-containing protein</fullName>
    </submittedName>
</protein>
<feature type="transmembrane region" description="Helical" evidence="2">
    <location>
        <begin position="33"/>
        <end position="52"/>
    </location>
</feature>
<dbReference type="RefSeq" id="WP_038262001.1">
    <property type="nucleotide sequence ID" value="NZ_AYXY01000002.1"/>
</dbReference>
<comment type="caution">
    <text evidence="3">The sequence shown here is derived from an EMBL/GenBank/DDBJ whole genome shotgun (WGS) entry which is preliminary data.</text>
</comment>
<dbReference type="SUPFAM" id="SSF51230">
    <property type="entry name" value="Single hybrid motif"/>
    <property type="match status" value="1"/>
</dbReference>
<dbReference type="STRING" id="376730.SAMN04487906_2859"/>
<dbReference type="Proteomes" id="UP000018850">
    <property type="component" value="Unassembled WGS sequence"/>
</dbReference>
<dbReference type="PANTHER" id="PTHR30386:SF18">
    <property type="entry name" value="INNER MEMBRANE PROTEIN YIAV-RELATED"/>
    <property type="match status" value="1"/>
</dbReference>
<dbReference type="PATRIC" id="fig|1286632.3.peg.550"/>
<gene>
    <name evidence="3" type="ORF">P278_05520</name>
</gene>
<reference evidence="4" key="1">
    <citation type="submission" date="2013-11" db="EMBL/GenBank/DDBJ databases">
        <title>Draft genome sequence from a member of Zhouia, isolated tidal flat.</title>
        <authorList>
            <person name="Jin H."/>
            <person name="Jeon C.O."/>
        </authorList>
    </citation>
    <scope>NUCLEOTIDE SEQUENCE [LARGE SCALE GENOMIC DNA]</scope>
    <source>
        <strain evidence="4">AD3</strain>
    </source>
</reference>
<keyword evidence="2" id="KW-0812">Transmembrane</keyword>
<dbReference type="PANTHER" id="PTHR30386">
    <property type="entry name" value="MEMBRANE FUSION SUBUNIT OF EMRAB-TOLC MULTIDRUG EFFLUX PUMP"/>
    <property type="match status" value="1"/>
</dbReference>
<dbReference type="Gene3D" id="2.40.50.100">
    <property type="match status" value="1"/>
</dbReference>
<sequence length="450" mass="51133">MLNITHNALNEKVDLRNFKAGKKVLKDRKYKPFNRFVIILSILAIMILFIPWTQTVSGAGYVTTLKPNQRPQTIQSPIPGRIEEWFVSEGDFVEKGDTILFISEVKQEYFDPNLINRTEQQLDAKKQSVGSYEQKIKSLSSQVNALVTEKNLKLKQAKNKIEQTRLKLVSDSIDLEAAKTNLSIAESQYNRTEQLQKEGLKSVASVEDKKLKLQETQAKLISQKNKLLASRNDLINAELDISRISATYNDKISKAESDRATAETDRFQTIADVSKLETSYANYQKRNDLYYVRAPQSGYINKVLQSGIGETFKEGEKLVSIMPADYDIAVETYISPIDLPLLHIGEKVRVRFDGWPAIVFSGWPNISYGTYGAKIVAIENYISDNGKYRVLLAPDEKEQEWPQQMRIGAGASTIALLENVPIWYELWRKLNGFPPNYYTPKNSQSESKKG</sequence>
<evidence type="ECO:0000256" key="1">
    <source>
        <dbReference type="SAM" id="Coils"/>
    </source>
</evidence>
<accession>W2URA4</accession>
<keyword evidence="4" id="KW-1185">Reference proteome</keyword>
<dbReference type="AlphaFoldDB" id="W2URA4"/>
<evidence type="ECO:0000256" key="2">
    <source>
        <dbReference type="SAM" id="Phobius"/>
    </source>
</evidence>
<proteinExistence type="predicted"/>
<evidence type="ECO:0000313" key="3">
    <source>
        <dbReference type="EMBL" id="ETN96474.1"/>
    </source>
</evidence>
<evidence type="ECO:0000313" key="4">
    <source>
        <dbReference type="Proteomes" id="UP000018850"/>
    </source>
</evidence>
<reference evidence="3 4" key="2">
    <citation type="journal article" date="2016" name="Genome Announc.">
        <title>Draft Genome Sequence of Zhouia amylolytica AD3, Isolated from Tidal Flat Sediment.</title>
        <authorList>
            <person name="Jia B."/>
            <person name="Jin H.M."/>
            <person name="Lee H.J."/>
            <person name="Jeon C.O."/>
        </authorList>
    </citation>
    <scope>NUCLEOTIDE SEQUENCE [LARGE SCALE GENOMIC DNA]</scope>
    <source>
        <strain evidence="3 4">AD3</strain>
    </source>
</reference>
<keyword evidence="2" id="KW-1133">Transmembrane helix</keyword>
<dbReference type="eggNOG" id="COG0845">
    <property type="taxonomic scope" value="Bacteria"/>
</dbReference>
<keyword evidence="2" id="KW-0472">Membrane</keyword>
<organism evidence="3 4">
    <name type="scientific">Zhouia amylolytica AD3</name>
    <dbReference type="NCBI Taxonomy" id="1286632"/>
    <lineage>
        <taxon>Bacteria</taxon>
        <taxon>Pseudomonadati</taxon>
        <taxon>Bacteroidota</taxon>
        <taxon>Flavobacteriia</taxon>
        <taxon>Flavobacteriales</taxon>
        <taxon>Flavobacteriaceae</taxon>
        <taxon>Zhouia</taxon>
    </lineage>
</organism>
<feature type="coiled-coil region" evidence="1">
    <location>
        <begin position="115"/>
        <end position="226"/>
    </location>
</feature>
<dbReference type="GO" id="GO:0015562">
    <property type="term" value="F:efflux transmembrane transporter activity"/>
    <property type="evidence" value="ECO:0007669"/>
    <property type="project" value="InterPro"/>
</dbReference>
<dbReference type="InterPro" id="IPR050739">
    <property type="entry name" value="MFP"/>
</dbReference>
<name>W2URA4_9FLAO</name>
<keyword evidence="1" id="KW-0175">Coiled coil</keyword>
<dbReference type="InterPro" id="IPR011053">
    <property type="entry name" value="Single_hybrid_motif"/>
</dbReference>